<accession>A0A6C0EPT1</accession>
<evidence type="ECO:0000256" key="1">
    <source>
        <dbReference type="SAM" id="Phobius"/>
    </source>
</evidence>
<organism evidence="3">
    <name type="scientific">viral metagenome</name>
    <dbReference type="NCBI Taxonomy" id="1070528"/>
    <lineage>
        <taxon>unclassified sequences</taxon>
        <taxon>metagenomes</taxon>
        <taxon>organismal metagenomes</taxon>
    </lineage>
</organism>
<feature type="domain" description="Methyltransferase type 11" evidence="2">
    <location>
        <begin position="100"/>
        <end position="193"/>
    </location>
</feature>
<dbReference type="AlphaFoldDB" id="A0A6C0EPT1"/>
<dbReference type="Gene3D" id="3.40.50.150">
    <property type="entry name" value="Vaccinia Virus protein VP39"/>
    <property type="match status" value="1"/>
</dbReference>
<dbReference type="CDD" id="cd02440">
    <property type="entry name" value="AdoMet_MTases"/>
    <property type="match status" value="1"/>
</dbReference>
<keyword evidence="1" id="KW-0472">Membrane</keyword>
<name>A0A6C0EPT1_9ZZZZ</name>
<feature type="transmembrane region" description="Helical" evidence="1">
    <location>
        <begin position="21"/>
        <end position="40"/>
    </location>
</feature>
<proteinExistence type="predicted"/>
<dbReference type="InterPro" id="IPR050508">
    <property type="entry name" value="Methyltransf_Superfamily"/>
</dbReference>
<sequence>MLRILVKNIKQLFKKFNNCSLWCKMAVITLLILLACVITNNPKREGFIQQRKFEMKQGPDVYDNFYASIYNDLVFDKIKNEYEVGEIINATHPTQQSLILDIGSGTGQHVAALNDKGYPTVGLDLSPGMVGQANKNYPTLKFKQGSALEFMLYPADSFTHVLCIYFTIYYIKNKKQFLTNCYDWLKPGGYLVLHLVNRNKFDPILNSADPLQVVSAQKYAKKRITNSLIKFKDFQYRGDFKLDKDVATFEEIFKDDKTKHIRQNVHKMYMPTQRYILSIAKELGFILKGKIDLVPVQYEYQYLYVLYKPE</sequence>
<dbReference type="PANTHER" id="PTHR42912:SF80">
    <property type="entry name" value="METHYLTRANSFERASE DOMAIN-CONTAINING PROTEIN"/>
    <property type="match status" value="1"/>
</dbReference>
<protein>
    <recommendedName>
        <fullName evidence="2">Methyltransferase type 11 domain-containing protein</fullName>
    </recommendedName>
</protein>
<dbReference type="InterPro" id="IPR029063">
    <property type="entry name" value="SAM-dependent_MTases_sf"/>
</dbReference>
<keyword evidence="1" id="KW-1133">Transmembrane helix</keyword>
<dbReference type="Pfam" id="PF08241">
    <property type="entry name" value="Methyltransf_11"/>
    <property type="match status" value="1"/>
</dbReference>
<keyword evidence="1" id="KW-0812">Transmembrane</keyword>
<dbReference type="GO" id="GO:0008757">
    <property type="term" value="F:S-adenosylmethionine-dependent methyltransferase activity"/>
    <property type="evidence" value="ECO:0007669"/>
    <property type="project" value="InterPro"/>
</dbReference>
<evidence type="ECO:0000313" key="3">
    <source>
        <dbReference type="EMBL" id="QHT30329.1"/>
    </source>
</evidence>
<evidence type="ECO:0000259" key="2">
    <source>
        <dbReference type="Pfam" id="PF08241"/>
    </source>
</evidence>
<dbReference type="SUPFAM" id="SSF53335">
    <property type="entry name" value="S-adenosyl-L-methionine-dependent methyltransferases"/>
    <property type="match status" value="1"/>
</dbReference>
<reference evidence="3" key="1">
    <citation type="journal article" date="2020" name="Nature">
        <title>Giant virus diversity and host interactions through global metagenomics.</title>
        <authorList>
            <person name="Schulz F."/>
            <person name="Roux S."/>
            <person name="Paez-Espino D."/>
            <person name="Jungbluth S."/>
            <person name="Walsh D.A."/>
            <person name="Denef V.J."/>
            <person name="McMahon K.D."/>
            <person name="Konstantinidis K.T."/>
            <person name="Eloe-Fadrosh E.A."/>
            <person name="Kyrpides N.C."/>
            <person name="Woyke T."/>
        </authorList>
    </citation>
    <scope>NUCLEOTIDE SEQUENCE</scope>
    <source>
        <strain evidence="3">GVMAG-M-3300009149-34</strain>
    </source>
</reference>
<dbReference type="EMBL" id="MN738895">
    <property type="protein sequence ID" value="QHT30329.1"/>
    <property type="molecule type" value="Genomic_DNA"/>
</dbReference>
<dbReference type="InterPro" id="IPR013216">
    <property type="entry name" value="Methyltransf_11"/>
</dbReference>
<dbReference type="PANTHER" id="PTHR42912">
    <property type="entry name" value="METHYLTRANSFERASE"/>
    <property type="match status" value="1"/>
</dbReference>